<accession>A0ABW3PQW7</accession>
<gene>
    <name evidence="3" type="ORF">ACFQ22_12020</name>
</gene>
<proteinExistence type="predicted"/>
<dbReference type="RefSeq" id="WP_121978477.1">
    <property type="nucleotide sequence ID" value="NZ_JBHTLH010000042.1"/>
</dbReference>
<keyword evidence="1" id="KW-0175">Coiled coil</keyword>
<organism evidence="3 4">
    <name type="scientific">Lentilactobacillus raoultii</name>
    <dbReference type="NCBI Taxonomy" id="1987503"/>
    <lineage>
        <taxon>Bacteria</taxon>
        <taxon>Bacillati</taxon>
        <taxon>Bacillota</taxon>
        <taxon>Bacilli</taxon>
        <taxon>Lactobacillales</taxon>
        <taxon>Lactobacillaceae</taxon>
        <taxon>Lentilactobacillus</taxon>
    </lineage>
</organism>
<dbReference type="Pfam" id="PF13514">
    <property type="entry name" value="AAA_27"/>
    <property type="match status" value="1"/>
</dbReference>
<evidence type="ECO:0000313" key="4">
    <source>
        <dbReference type="Proteomes" id="UP001597156"/>
    </source>
</evidence>
<sequence length="847" mass="97573">MIIKQLKIDGYGKWLDTQINFKGPLSTVYGPNEAGKSTIIDFIVSMLFGFQTKRQAIHGQYIPKNHQSKYGGEIIFEHQGHQYRLIRTKGPKGGTVKFFDEDHHQQLSESDYQQLISPLDRDTYQQLFYFNGEDQKTAYQMSEDELRLRIQQVGVANADQWFDLQKELNKQAKALYTVRGRKPELNAQLHQYQTLMERLQTAEKDYPKYQALKKSRDALDRQLTTAQANREQLQKWLQENQKRATIVPLLTTYRELAATNEAQLKKGFANADESAFQMLNSRILSLQDQLKTAQRQLEDQKSKIGQSHFQTFYNQHRSQIDSLKARLPKIKDQLPQFRFLTNQTAEIQQQLTAYRNDIPKNGNGELPLPFEETDLMTVTEILNQSSVASRQTRRQQPSSANHLGQGRLFYGLAGILVLLTLVLHHLPLSWLGYLAAGWLAWYGFRQQTSVSEVKTEASNQSDREATTLLADLADKYHLIGIPHEKWLSIQPKLKQLVVLADQASRLTSQKDRIEKGLVEYVEKWRFASEWLPLTGDVMANIELIDQTLTKWLNQANDYHNQTAGLTFYQQSVDQLEGQLRAEQAKLAAFLEERHVTSGDGFTEMRRQQQVIQAKLTRKKEILTQLNSVGVSPDQPAISGLVSDQEHQITAQLAQIQTKINQLTRQKMELTVQITDLVNNGRYDDLKQTLANQKSEILDNVHRYLALLLSLRWVQRVLDIATKDRLPKAIKTAKKYFKILTRQRYQDIQFGDQISVIRMDGERFLVNELSKGTLEQLYLSLIFSIAVGFSDDYPMPIIIDDGFMSFDEQRRQAAFEIMTEISQQTQVLYFSAHQDLPKAAKIVDLTQI</sequence>
<feature type="coiled-coil region" evidence="1">
    <location>
        <begin position="182"/>
        <end position="229"/>
    </location>
</feature>
<evidence type="ECO:0000259" key="2">
    <source>
        <dbReference type="Pfam" id="PF13514"/>
    </source>
</evidence>
<feature type="domain" description="YhaN AAA" evidence="2">
    <location>
        <begin position="1"/>
        <end position="202"/>
    </location>
</feature>
<evidence type="ECO:0000313" key="3">
    <source>
        <dbReference type="EMBL" id="MFD1126077.1"/>
    </source>
</evidence>
<feature type="coiled-coil region" evidence="1">
    <location>
        <begin position="565"/>
        <end position="592"/>
    </location>
</feature>
<dbReference type="Proteomes" id="UP001597156">
    <property type="component" value="Unassembled WGS sequence"/>
</dbReference>
<name>A0ABW3PQW7_9LACO</name>
<comment type="caution">
    <text evidence="3">The sequence shown here is derived from an EMBL/GenBank/DDBJ whole genome shotgun (WGS) entry which is preliminary data.</text>
</comment>
<dbReference type="SUPFAM" id="SSF52540">
    <property type="entry name" value="P-loop containing nucleoside triphosphate hydrolases"/>
    <property type="match status" value="1"/>
</dbReference>
<evidence type="ECO:0000256" key="1">
    <source>
        <dbReference type="SAM" id="Coils"/>
    </source>
</evidence>
<dbReference type="PANTHER" id="PTHR41259:SF1">
    <property type="entry name" value="DOUBLE-STRAND BREAK REPAIR RAD50 ATPASE, PUTATIVE-RELATED"/>
    <property type="match status" value="1"/>
</dbReference>
<feature type="coiled-coil region" evidence="1">
    <location>
        <begin position="645"/>
        <end position="679"/>
    </location>
</feature>
<keyword evidence="4" id="KW-1185">Reference proteome</keyword>
<protein>
    <submittedName>
        <fullName evidence="3">AAA family ATPase</fullName>
    </submittedName>
</protein>
<feature type="coiled-coil region" evidence="1">
    <location>
        <begin position="276"/>
        <end position="333"/>
    </location>
</feature>
<reference evidence="4" key="1">
    <citation type="journal article" date="2019" name="Int. J. Syst. Evol. Microbiol.">
        <title>The Global Catalogue of Microorganisms (GCM) 10K type strain sequencing project: providing services to taxonomists for standard genome sequencing and annotation.</title>
        <authorList>
            <consortium name="The Broad Institute Genomics Platform"/>
            <consortium name="The Broad Institute Genome Sequencing Center for Infectious Disease"/>
            <person name="Wu L."/>
            <person name="Ma J."/>
        </authorList>
    </citation>
    <scope>NUCLEOTIDE SEQUENCE [LARGE SCALE GENOMIC DNA]</scope>
    <source>
        <strain evidence="4">CCUG 71848</strain>
    </source>
</reference>
<dbReference type="EMBL" id="JBHTLH010000042">
    <property type="protein sequence ID" value="MFD1126077.1"/>
    <property type="molecule type" value="Genomic_DNA"/>
</dbReference>
<dbReference type="InterPro" id="IPR038734">
    <property type="entry name" value="YhaN_AAA"/>
</dbReference>
<dbReference type="Gene3D" id="3.40.50.300">
    <property type="entry name" value="P-loop containing nucleotide triphosphate hydrolases"/>
    <property type="match status" value="2"/>
</dbReference>
<dbReference type="InterPro" id="IPR027417">
    <property type="entry name" value="P-loop_NTPase"/>
</dbReference>
<dbReference type="PANTHER" id="PTHR41259">
    <property type="entry name" value="DOUBLE-STRAND BREAK REPAIR RAD50 ATPASE, PUTATIVE-RELATED"/>
    <property type="match status" value="1"/>
</dbReference>